<name>A0ABU2G0H5_9EURY</name>
<accession>A0ABU2G0H5</accession>
<dbReference type="SUPFAM" id="SSF52402">
    <property type="entry name" value="Adenine nucleotide alpha hydrolases-like"/>
    <property type="match status" value="1"/>
</dbReference>
<dbReference type="RefSeq" id="WP_310928137.1">
    <property type="nucleotide sequence ID" value="NZ_JAMQOQ010000002.1"/>
</dbReference>
<dbReference type="InterPro" id="IPR006015">
    <property type="entry name" value="Universal_stress_UspA"/>
</dbReference>
<dbReference type="InterPro" id="IPR006016">
    <property type="entry name" value="UspA"/>
</dbReference>
<dbReference type="CDD" id="cd00293">
    <property type="entry name" value="USP-like"/>
    <property type="match status" value="1"/>
</dbReference>
<sequence>MIKHLLIPVDGSPQSVEALRFAASEWGDARVTLLHVIDPVNGSRASAVPSGSEEWYDDARERAESLLEEARAVLPPDATVGTRVEVGRPAATILDVAREGEVDHVVLGSHSREGISRILLGSVAEAVARRSPIPVTIARAPVDDAEGANGVSSV</sequence>
<dbReference type="Gene3D" id="3.40.50.620">
    <property type="entry name" value="HUPs"/>
    <property type="match status" value="1"/>
</dbReference>
<dbReference type="PANTHER" id="PTHR46268">
    <property type="entry name" value="STRESS RESPONSE PROTEIN NHAX"/>
    <property type="match status" value="1"/>
</dbReference>
<comment type="caution">
    <text evidence="3">The sequence shown here is derived from an EMBL/GenBank/DDBJ whole genome shotgun (WGS) entry which is preliminary data.</text>
</comment>
<dbReference type="PRINTS" id="PR01438">
    <property type="entry name" value="UNVRSLSTRESS"/>
</dbReference>
<gene>
    <name evidence="3" type="ORF">NDI79_08945</name>
</gene>
<dbReference type="Pfam" id="PF00582">
    <property type="entry name" value="Usp"/>
    <property type="match status" value="1"/>
</dbReference>
<dbReference type="InterPro" id="IPR014729">
    <property type="entry name" value="Rossmann-like_a/b/a_fold"/>
</dbReference>
<feature type="domain" description="UspA" evidence="2">
    <location>
        <begin position="1"/>
        <end position="139"/>
    </location>
</feature>
<dbReference type="EMBL" id="JAMQOQ010000002">
    <property type="protein sequence ID" value="MDS0294297.1"/>
    <property type="molecule type" value="Genomic_DNA"/>
</dbReference>
<keyword evidence="4" id="KW-1185">Reference proteome</keyword>
<comment type="similarity">
    <text evidence="1">Belongs to the universal stress protein A family.</text>
</comment>
<evidence type="ECO:0000313" key="4">
    <source>
        <dbReference type="Proteomes" id="UP001254813"/>
    </source>
</evidence>
<evidence type="ECO:0000256" key="1">
    <source>
        <dbReference type="ARBA" id="ARBA00008791"/>
    </source>
</evidence>
<reference evidence="3 4" key="1">
    <citation type="submission" date="2022-06" db="EMBL/GenBank/DDBJ databases">
        <title>Halogeometricum sp. a new haloarchaeum isolate from saline soil.</title>
        <authorList>
            <person name="Strakova D."/>
            <person name="Galisteo C."/>
            <person name="Sanchez-Porro C."/>
            <person name="Ventosa A."/>
        </authorList>
    </citation>
    <scope>NUCLEOTIDE SEQUENCE [LARGE SCALE GENOMIC DNA]</scope>
    <source>
        <strain evidence="4">S3BR25-2</strain>
    </source>
</reference>
<evidence type="ECO:0000313" key="3">
    <source>
        <dbReference type="EMBL" id="MDS0294297.1"/>
    </source>
</evidence>
<dbReference type="PANTHER" id="PTHR46268:SF24">
    <property type="entry name" value="UNIVERSAL STRESS PROTEIN"/>
    <property type="match status" value="1"/>
</dbReference>
<proteinExistence type="inferred from homology"/>
<dbReference type="Proteomes" id="UP001254813">
    <property type="component" value="Unassembled WGS sequence"/>
</dbReference>
<evidence type="ECO:0000259" key="2">
    <source>
        <dbReference type="Pfam" id="PF00582"/>
    </source>
</evidence>
<organism evidence="3 4">
    <name type="scientific">Halogeometricum luteum</name>
    <dbReference type="NCBI Taxonomy" id="2950537"/>
    <lineage>
        <taxon>Archaea</taxon>
        <taxon>Methanobacteriati</taxon>
        <taxon>Methanobacteriota</taxon>
        <taxon>Stenosarchaea group</taxon>
        <taxon>Halobacteria</taxon>
        <taxon>Halobacteriales</taxon>
        <taxon>Haloferacaceae</taxon>
        <taxon>Halogeometricum</taxon>
    </lineage>
</organism>
<protein>
    <submittedName>
        <fullName evidence="3">Universal stress protein</fullName>
    </submittedName>
</protein>